<evidence type="ECO:0000313" key="1">
    <source>
        <dbReference type="EMBL" id="CAK9203818.1"/>
    </source>
</evidence>
<proteinExistence type="predicted"/>
<keyword evidence="2" id="KW-1185">Reference proteome</keyword>
<protein>
    <submittedName>
        <fullName evidence="1">Uncharacterized protein</fullName>
    </submittedName>
</protein>
<dbReference type="Proteomes" id="UP001497512">
    <property type="component" value="Chromosome 14"/>
</dbReference>
<gene>
    <name evidence="1" type="ORF">CSSPTR1EN2_LOCUS7076</name>
</gene>
<evidence type="ECO:0000313" key="2">
    <source>
        <dbReference type="Proteomes" id="UP001497512"/>
    </source>
</evidence>
<name>A0ABP0TSB4_9BRYO</name>
<organism evidence="1 2">
    <name type="scientific">Sphagnum troendelagicum</name>
    <dbReference type="NCBI Taxonomy" id="128251"/>
    <lineage>
        <taxon>Eukaryota</taxon>
        <taxon>Viridiplantae</taxon>
        <taxon>Streptophyta</taxon>
        <taxon>Embryophyta</taxon>
        <taxon>Bryophyta</taxon>
        <taxon>Sphagnophytina</taxon>
        <taxon>Sphagnopsida</taxon>
        <taxon>Sphagnales</taxon>
        <taxon>Sphagnaceae</taxon>
        <taxon>Sphagnum</taxon>
    </lineage>
</organism>
<dbReference type="EMBL" id="OZ019906">
    <property type="protein sequence ID" value="CAK9203818.1"/>
    <property type="molecule type" value="Genomic_DNA"/>
</dbReference>
<sequence length="60" mass="6964">MKNVCLVSSVYFSESICCKASCSKWDHINSEQKTRSLCLCNACSKWDHFNSKQKTRSQRQ</sequence>
<reference evidence="1" key="1">
    <citation type="submission" date="2024-02" db="EMBL/GenBank/DDBJ databases">
        <authorList>
            <consortium name="ELIXIR-Norway"/>
            <consortium name="Elixir Norway"/>
        </authorList>
    </citation>
    <scope>NUCLEOTIDE SEQUENCE</scope>
</reference>
<accession>A0ABP0TSB4</accession>